<dbReference type="EMBL" id="JBAHYK010005400">
    <property type="protein sequence ID" value="KAL0562514.1"/>
    <property type="molecule type" value="Genomic_DNA"/>
</dbReference>
<name>A0ABR3EI25_9AGAR</name>
<accession>A0ABR3EI25</accession>
<feature type="non-terminal residue" evidence="1">
    <location>
        <position position="1"/>
    </location>
</feature>
<gene>
    <name evidence="1" type="primary">RBT1_74</name>
    <name evidence="1" type="ORF">V5O48_019573</name>
</gene>
<protein>
    <submittedName>
        <fullName evidence="1">SERTA domain-containing protein 3</fullName>
    </submittedName>
</protein>
<organism evidence="1 2">
    <name type="scientific">Marasmius crinis-equi</name>
    <dbReference type="NCBI Taxonomy" id="585013"/>
    <lineage>
        <taxon>Eukaryota</taxon>
        <taxon>Fungi</taxon>
        <taxon>Dikarya</taxon>
        <taxon>Basidiomycota</taxon>
        <taxon>Agaricomycotina</taxon>
        <taxon>Agaricomycetes</taxon>
        <taxon>Agaricomycetidae</taxon>
        <taxon>Agaricales</taxon>
        <taxon>Marasmiineae</taxon>
        <taxon>Marasmiaceae</taxon>
        <taxon>Marasmius</taxon>
    </lineage>
</organism>
<reference evidence="1 2" key="1">
    <citation type="submission" date="2024-02" db="EMBL/GenBank/DDBJ databases">
        <title>A draft genome for the cacao thread blight pathogen Marasmius crinis-equi.</title>
        <authorList>
            <person name="Cohen S.P."/>
            <person name="Baruah I.K."/>
            <person name="Amoako-Attah I."/>
            <person name="Bukari Y."/>
            <person name="Meinhardt L.W."/>
            <person name="Bailey B.A."/>
        </authorList>
    </citation>
    <scope>NUCLEOTIDE SEQUENCE [LARGE SCALE GENOMIC DNA]</scope>
    <source>
        <strain evidence="1 2">GH-76</strain>
    </source>
</reference>
<proteinExistence type="predicted"/>
<evidence type="ECO:0000313" key="2">
    <source>
        <dbReference type="Proteomes" id="UP001465976"/>
    </source>
</evidence>
<keyword evidence="2" id="KW-1185">Reference proteome</keyword>
<comment type="caution">
    <text evidence="1">The sequence shown here is derived from an EMBL/GenBank/DDBJ whole genome shotgun (WGS) entry which is preliminary data.</text>
</comment>
<sequence>AIERFPTWILPILEEAKAITGLHISLFAGGPIPDDEGKLNIISVHAGRTIEMPGQSFGTAYRGAIQKFVLPPFGEYLSRCF</sequence>
<evidence type="ECO:0000313" key="1">
    <source>
        <dbReference type="EMBL" id="KAL0562514.1"/>
    </source>
</evidence>
<dbReference type="Proteomes" id="UP001465976">
    <property type="component" value="Unassembled WGS sequence"/>
</dbReference>
<feature type="non-terminal residue" evidence="1">
    <location>
        <position position="81"/>
    </location>
</feature>